<gene>
    <name evidence="2" type="ORF">AAFF_G00146410</name>
</gene>
<dbReference type="EMBL" id="JAINUG010000200">
    <property type="protein sequence ID" value="KAJ8388150.1"/>
    <property type="molecule type" value="Genomic_DNA"/>
</dbReference>
<evidence type="ECO:0000313" key="2">
    <source>
        <dbReference type="EMBL" id="KAJ8388150.1"/>
    </source>
</evidence>
<reference evidence="2" key="1">
    <citation type="journal article" date="2023" name="Science">
        <title>Genome structures resolve the early diversification of teleost fishes.</title>
        <authorList>
            <person name="Parey E."/>
            <person name="Louis A."/>
            <person name="Montfort J."/>
            <person name="Bouchez O."/>
            <person name="Roques C."/>
            <person name="Iampietro C."/>
            <person name="Lluch J."/>
            <person name="Castinel A."/>
            <person name="Donnadieu C."/>
            <person name="Desvignes T."/>
            <person name="Floi Bucao C."/>
            <person name="Jouanno E."/>
            <person name="Wen M."/>
            <person name="Mejri S."/>
            <person name="Dirks R."/>
            <person name="Jansen H."/>
            <person name="Henkel C."/>
            <person name="Chen W.J."/>
            <person name="Zahm M."/>
            <person name="Cabau C."/>
            <person name="Klopp C."/>
            <person name="Thompson A.W."/>
            <person name="Robinson-Rechavi M."/>
            <person name="Braasch I."/>
            <person name="Lecointre G."/>
            <person name="Bobe J."/>
            <person name="Postlethwait J.H."/>
            <person name="Berthelot C."/>
            <person name="Roest Crollius H."/>
            <person name="Guiguen Y."/>
        </authorList>
    </citation>
    <scope>NUCLEOTIDE SEQUENCE</scope>
    <source>
        <strain evidence="2">NC1722</strain>
    </source>
</reference>
<keyword evidence="3" id="KW-1185">Reference proteome</keyword>
<proteinExistence type="predicted"/>
<sequence length="126" mass="14269">MCPYVIWGRASRHTYRTSSFLLRRSQDPRPGFAPGYFCTSTARSLLEGWSMVRSVFSSWMLEGDALASDLSSEVSRRPNKSSDITTRSKWRAEGRLCPRSTAKRRGDREDAKVSGPLKLTPPWPTL</sequence>
<protein>
    <submittedName>
        <fullName evidence="2">Uncharacterized protein</fullName>
    </submittedName>
</protein>
<evidence type="ECO:0000256" key="1">
    <source>
        <dbReference type="SAM" id="MobiDB-lite"/>
    </source>
</evidence>
<organism evidence="2 3">
    <name type="scientific">Aldrovandia affinis</name>
    <dbReference type="NCBI Taxonomy" id="143900"/>
    <lineage>
        <taxon>Eukaryota</taxon>
        <taxon>Metazoa</taxon>
        <taxon>Chordata</taxon>
        <taxon>Craniata</taxon>
        <taxon>Vertebrata</taxon>
        <taxon>Euteleostomi</taxon>
        <taxon>Actinopterygii</taxon>
        <taxon>Neopterygii</taxon>
        <taxon>Teleostei</taxon>
        <taxon>Notacanthiformes</taxon>
        <taxon>Halosauridae</taxon>
        <taxon>Aldrovandia</taxon>
    </lineage>
</organism>
<dbReference type="Proteomes" id="UP001221898">
    <property type="component" value="Unassembled WGS sequence"/>
</dbReference>
<evidence type="ECO:0000313" key="3">
    <source>
        <dbReference type="Proteomes" id="UP001221898"/>
    </source>
</evidence>
<dbReference type="AlphaFoldDB" id="A0AAD7RQ37"/>
<name>A0AAD7RQ37_9TELE</name>
<comment type="caution">
    <text evidence="2">The sequence shown here is derived from an EMBL/GenBank/DDBJ whole genome shotgun (WGS) entry which is preliminary data.</text>
</comment>
<accession>A0AAD7RQ37</accession>
<feature type="region of interest" description="Disordered" evidence="1">
    <location>
        <begin position="95"/>
        <end position="126"/>
    </location>
</feature>